<dbReference type="EMBL" id="CP015878">
    <property type="protein sequence ID" value="ANI17695.1"/>
    <property type="molecule type" value="Genomic_DNA"/>
</dbReference>
<evidence type="ECO:0000259" key="3">
    <source>
        <dbReference type="Pfam" id="PF04355"/>
    </source>
</evidence>
<dbReference type="Pfam" id="PF04355">
    <property type="entry name" value="BamE"/>
    <property type="match status" value="1"/>
</dbReference>
<reference evidence="4 5" key="1">
    <citation type="submission" date="2016-05" db="EMBL/GenBank/DDBJ databases">
        <title>Genome Sequence of Pseudomonas citronellolis Strain SJTE-3, an Estrogens and Persistent Organic Pollutants degradation strain.</title>
        <authorList>
            <person name="Liang R."/>
        </authorList>
    </citation>
    <scope>NUCLEOTIDE SEQUENCE [LARGE SCALE GENOMIC DNA]</scope>
    <source>
        <strain evidence="4 5">SJTE-3</strain>
    </source>
</reference>
<dbReference type="InterPro" id="IPR007450">
    <property type="entry name" value="BamE_dom"/>
</dbReference>
<dbReference type="RefSeq" id="WP_064584630.1">
    <property type="nucleotide sequence ID" value="NZ_CP015878.1"/>
</dbReference>
<organism evidence="4 5">
    <name type="scientific">Pseudomonas citronellolis</name>
    <dbReference type="NCBI Taxonomy" id="53408"/>
    <lineage>
        <taxon>Bacteria</taxon>
        <taxon>Pseudomonadati</taxon>
        <taxon>Pseudomonadota</taxon>
        <taxon>Gammaproteobacteria</taxon>
        <taxon>Pseudomonadales</taxon>
        <taxon>Pseudomonadaceae</taxon>
        <taxon>Pseudomonas</taxon>
    </lineage>
</organism>
<evidence type="ECO:0000313" key="5">
    <source>
        <dbReference type="Proteomes" id="UP000077748"/>
    </source>
</evidence>
<dbReference type="NCBIfam" id="NF008423">
    <property type="entry name" value="PRK11251.1"/>
    <property type="match status" value="1"/>
</dbReference>
<evidence type="ECO:0000256" key="1">
    <source>
        <dbReference type="ARBA" id="ARBA00022729"/>
    </source>
</evidence>
<keyword evidence="1" id="KW-0732">Signal</keyword>
<dbReference type="AlphaFoldDB" id="A0A1A9KJI7"/>
<dbReference type="GO" id="GO:0019867">
    <property type="term" value="C:outer membrane"/>
    <property type="evidence" value="ECO:0007669"/>
    <property type="project" value="InterPro"/>
</dbReference>
<dbReference type="Proteomes" id="UP000077748">
    <property type="component" value="Chromosome"/>
</dbReference>
<sequence length="116" mass="12809">MYRQALLTATALALLAGCSHESTRVQNPVNLVTYRDAPLVRDVHDGMSKDEVLRVGGPPSSSQARAYKAGSCNSYILNKDGREQPYYVTFDHQGKVDGTGFLSCSERDRHDRDAHP</sequence>
<gene>
    <name evidence="4" type="ORF">A9C11_28535</name>
</gene>
<dbReference type="InterPro" id="IPR037873">
    <property type="entry name" value="BamE-like"/>
</dbReference>
<proteinExistence type="predicted"/>
<dbReference type="PROSITE" id="PS51257">
    <property type="entry name" value="PROKAR_LIPOPROTEIN"/>
    <property type="match status" value="1"/>
</dbReference>
<keyword evidence="2" id="KW-0472">Membrane</keyword>
<dbReference type="Gene3D" id="3.30.1450.10">
    <property type="match status" value="1"/>
</dbReference>
<feature type="domain" description="Outer membrane protein assembly factor BamE" evidence="3">
    <location>
        <begin position="33"/>
        <end position="99"/>
    </location>
</feature>
<evidence type="ECO:0000313" key="4">
    <source>
        <dbReference type="EMBL" id="ANI17695.1"/>
    </source>
</evidence>
<evidence type="ECO:0000256" key="2">
    <source>
        <dbReference type="ARBA" id="ARBA00023136"/>
    </source>
</evidence>
<name>A0A1A9KJI7_9PSED</name>
<protein>
    <submittedName>
        <fullName evidence="4">Transcriptional regulator</fullName>
    </submittedName>
</protein>
<accession>A0A1A9KJI7</accession>